<feature type="domain" description="Receptor ligand binding region" evidence="12">
    <location>
        <begin position="2"/>
        <end position="373"/>
    </location>
</feature>
<dbReference type="STRING" id="84645.A0A498LVV6"/>
<dbReference type="PRINTS" id="PR00248">
    <property type="entry name" value="GPCRMGR"/>
</dbReference>
<organism evidence="13 14">
    <name type="scientific">Labeo rohita</name>
    <name type="common">Indian major carp</name>
    <name type="synonym">Cyprinus rohita</name>
    <dbReference type="NCBI Taxonomy" id="84645"/>
    <lineage>
        <taxon>Eukaryota</taxon>
        <taxon>Metazoa</taxon>
        <taxon>Chordata</taxon>
        <taxon>Craniata</taxon>
        <taxon>Vertebrata</taxon>
        <taxon>Euteleostomi</taxon>
        <taxon>Actinopterygii</taxon>
        <taxon>Neopterygii</taxon>
        <taxon>Teleostei</taxon>
        <taxon>Ostariophysi</taxon>
        <taxon>Cypriniformes</taxon>
        <taxon>Cyprinidae</taxon>
        <taxon>Labeoninae</taxon>
        <taxon>Labeonini</taxon>
        <taxon>Labeo</taxon>
    </lineage>
</organism>
<evidence type="ECO:0000313" key="13">
    <source>
        <dbReference type="EMBL" id="RXN12618.1"/>
    </source>
</evidence>
<evidence type="ECO:0000256" key="6">
    <source>
        <dbReference type="ARBA" id="ARBA00023040"/>
    </source>
</evidence>
<dbReference type="Pfam" id="PF01094">
    <property type="entry name" value="ANF_receptor"/>
    <property type="match status" value="1"/>
</dbReference>
<comment type="subcellular location">
    <subcellularLocation>
        <location evidence="1">Cell membrane</location>
        <topology evidence="1">Multi-pass membrane protein</topology>
    </subcellularLocation>
</comment>
<dbReference type="AlphaFoldDB" id="A0A498LVV6"/>
<evidence type="ECO:0000256" key="4">
    <source>
        <dbReference type="ARBA" id="ARBA00022729"/>
    </source>
</evidence>
<dbReference type="Proteomes" id="UP000290572">
    <property type="component" value="Unassembled WGS sequence"/>
</dbReference>
<dbReference type="SUPFAM" id="SSF53822">
    <property type="entry name" value="Periplasmic binding protein-like I"/>
    <property type="match status" value="1"/>
</dbReference>
<evidence type="ECO:0000256" key="10">
    <source>
        <dbReference type="ARBA" id="ARBA00023224"/>
    </source>
</evidence>
<keyword evidence="5" id="KW-1133">Transmembrane helix</keyword>
<gene>
    <name evidence="13" type="ORF">ROHU_029419</name>
</gene>
<evidence type="ECO:0000256" key="1">
    <source>
        <dbReference type="ARBA" id="ARBA00004651"/>
    </source>
</evidence>
<dbReference type="InterPro" id="IPR028082">
    <property type="entry name" value="Peripla_BP_I"/>
</dbReference>
<dbReference type="GO" id="GO:0004930">
    <property type="term" value="F:G protein-coupled receptor activity"/>
    <property type="evidence" value="ECO:0007669"/>
    <property type="project" value="UniProtKB-KW"/>
</dbReference>
<sequence length="589" mass="65966">MLQVMRFAVEEINNSTSLLPNVSLGYEIFDHCSNTKNFRSVLSFISKNASIKPKENLNNYQPKVIALTGPYGSTRTITITPLITMGFIPLVNYGASSYALSNKLYYPTFVRTVPSNKDMIEMIIHIIRWFGWNWVAFLGSQDNYSSDGLKLFNKYINNTGICLAYQEGLSLNANYSQTLKKIDMLNINVIVVFAVPQYAVNIIKTAIAENIRDKVWIASETWAMNQQLPREPGIGKIGTVIGITERLLTLPGFDDFIYKDRRTINAYSAESNVQSNSKTCNQVCDYCSLLTAEKIINENPSFSFAIYAAIYTIAHALHNVLQCDMNECPKNTKAKPYMLMGEMRKLDFPLNGRQVKYDENYDPTISYAVVLWHTDVNPPQFEMVGTYDTYPKTTFTIDNSLLPWLNNDSHSVRSFSYYITDPLSDPPQQSAWRRITPFPTVTAGEPPAPSRPPLYSTCLTISPTLRLNLASTAETSNFPGILVSFGRANNSSDRKVDSIKARGKRYQFRRIAFTEGGQQIKQSYHCTDTTIVPHKIRLLANIGSQQQAFNEPGPRPSSHPTHSLPASAQPFTAARPAAAPLAAQATRVA</sequence>
<dbReference type="EMBL" id="QBIY01013039">
    <property type="protein sequence ID" value="RXN12618.1"/>
    <property type="molecule type" value="Genomic_DNA"/>
</dbReference>
<keyword evidence="2" id="KW-1003">Cell membrane</keyword>
<evidence type="ECO:0000256" key="5">
    <source>
        <dbReference type="ARBA" id="ARBA00022989"/>
    </source>
</evidence>
<keyword evidence="9" id="KW-0325">Glycoprotein</keyword>
<dbReference type="FunFam" id="3.40.50.2300:FF:000016">
    <property type="entry name" value="Taste 1 receptor member 2"/>
    <property type="match status" value="1"/>
</dbReference>
<evidence type="ECO:0000256" key="7">
    <source>
        <dbReference type="ARBA" id="ARBA00023136"/>
    </source>
</evidence>
<proteinExistence type="predicted"/>
<feature type="compositionally biased region" description="Low complexity" evidence="11">
    <location>
        <begin position="566"/>
        <end position="589"/>
    </location>
</feature>
<evidence type="ECO:0000259" key="12">
    <source>
        <dbReference type="Pfam" id="PF01094"/>
    </source>
</evidence>
<dbReference type="InterPro" id="IPR000337">
    <property type="entry name" value="GPCR_3"/>
</dbReference>
<comment type="caution">
    <text evidence="13">The sequence shown here is derived from an EMBL/GenBank/DDBJ whole genome shotgun (WGS) entry which is preliminary data.</text>
</comment>
<reference evidence="13 14" key="1">
    <citation type="submission" date="2018-03" db="EMBL/GenBank/DDBJ databases">
        <title>Draft genome sequence of Rohu Carp (Labeo rohita).</title>
        <authorList>
            <person name="Das P."/>
            <person name="Kushwaha B."/>
            <person name="Joshi C.G."/>
            <person name="Kumar D."/>
            <person name="Nagpure N.S."/>
            <person name="Sahoo L."/>
            <person name="Das S.P."/>
            <person name="Bit A."/>
            <person name="Patnaik S."/>
            <person name="Meher P.K."/>
            <person name="Jayasankar P."/>
            <person name="Koringa P.G."/>
            <person name="Patel N.V."/>
            <person name="Hinsu A.T."/>
            <person name="Kumar R."/>
            <person name="Pandey M."/>
            <person name="Agarwal S."/>
            <person name="Srivastava S."/>
            <person name="Singh M."/>
            <person name="Iquebal M.A."/>
            <person name="Jaiswal S."/>
            <person name="Angadi U.B."/>
            <person name="Kumar N."/>
            <person name="Raza M."/>
            <person name="Shah T.M."/>
            <person name="Rai A."/>
            <person name="Jena J.K."/>
        </authorList>
    </citation>
    <scope>NUCLEOTIDE SEQUENCE [LARGE SCALE GENOMIC DNA]</scope>
    <source>
        <strain evidence="13">DASCIFA01</strain>
        <tissue evidence="13">Testis</tissue>
    </source>
</reference>
<evidence type="ECO:0000256" key="11">
    <source>
        <dbReference type="SAM" id="MobiDB-lite"/>
    </source>
</evidence>
<feature type="region of interest" description="Disordered" evidence="11">
    <location>
        <begin position="546"/>
        <end position="589"/>
    </location>
</feature>
<evidence type="ECO:0000313" key="14">
    <source>
        <dbReference type="Proteomes" id="UP000290572"/>
    </source>
</evidence>
<keyword evidence="8 13" id="KW-0675">Receptor</keyword>
<keyword evidence="3" id="KW-0812">Transmembrane</keyword>
<keyword evidence="10" id="KW-0807">Transducer</keyword>
<evidence type="ECO:0000256" key="8">
    <source>
        <dbReference type="ARBA" id="ARBA00023170"/>
    </source>
</evidence>
<keyword evidence="4" id="KW-0732">Signal</keyword>
<evidence type="ECO:0000256" key="2">
    <source>
        <dbReference type="ARBA" id="ARBA00022475"/>
    </source>
</evidence>
<protein>
    <submittedName>
        <fullName evidence="13">Taste receptor type 1 member 1-like protein</fullName>
    </submittedName>
</protein>
<dbReference type="PANTHER" id="PTHR24061">
    <property type="entry name" value="CALCIUM-SENSING RECEPTOR-RELATED"/>
    <property type="match status" value="1"/>
</dbReference>
<keyword evidence="7" id="KW-0472">Membrane</keyword>
<evidence type="ECO:0000256" key="9">
    <source>
        <dbReference type="ARBA" id="ARBA00023180"/>
    </source>
</evidence>
<dbReference type="GO" id="GO:0005886">
    <property type="term" value="C:plasma membrane"/>
    <property type="evidence" value="ECO:0007669"/>
    <property type="project" value="UniProtKB-SubCell"/>
</dbReference>
<evidence type="ECO:0000256" key="3">
    <source>
        <dbReference type="ARBA" id="ARBA00022692"/>
    </source>
</evidence>
<dbReference type="InterPro" id="IPR001828">
    <property type="entry name" value="ANF_lig-bd_rcpt"/>
</dbReference>
<keyword evidence="6" id="KW-0297">G-protein coupled receptor</keyword>
<keyword evidence="14" id="KW-1185">Reference proteome</keyword>
<dbReference type="InterPro" id="IPR000068">
    <property type="entry name" value="GPCR_3_Ca_sens_rcpt-rel"/>
</dbReference>
<dbReference type="Gene3D" id="3.40.50.2300">
    <property type="match status" value="2"/>
</dbReference>
<dbReference type="PANTHER" id="PTHR24061:SF441">
    <property type="entry name" value="TASTE RECEPTOR TYPE 1 MEMBER 2B-RELATED"/>
    <property type="match status" value="1"/>
</dbReference>
<name>A0A498LVV6_LABRO</name>
<accession>A0A498LVV6</accession>